<evidence type="ECO:0000313" key="3">
    <source>
        <dbReference type="Proteomes" id="UP001236652"/>
    </source>
</evidence>
<reference evidence="2 3" key="1">
    <citation type="submission" date="2023-05" db="EMBL/GenBank/DDBJ databases">
        <title>Comparative genomics reveals the evidence of polycyclic aromatic hydrocarbons degradation in moderately halophilic genus Pontibacillus.</title>
        <authorList>
            <person name="Yang H."/>
            <person name="Qian Z."/>
        </authorList>
    </citation>
    <scope>NUCLEOTIDE SEQUENCE [LARGE SCALE GENOMIC DNA]</scope>
    <source>
        <strain evidence="3">HN14</strain>
    </source>
</reference>
<dbReference type="Pfam" id="PF01025">
    <property type="entry name" value="GrpE"/>
    <property type="match status" value="1"/>
</dbReference>
<keyword evidence="1" id="KW-0143">Chaperone</keyword>
<dbReference type="InterPro" id="IPR000740">
    <property type="entry name" value="GrpE"/>
</dbReference>
<sequence length="296" mass="34232">MKKIELLVDFGNEQKKAKGSRNPYSFFVGYTKRLFNWNLVLAYESFNRNMSDLLESLKVEVGNEVYYPQWNNQMEKLQKSMEDGFEDLIQRSGDEENMEEYKQIIEEEILNLEPLDSLDTTSDGLVEQTEIATYIQEIKGEVKKGNRVSMKLIQELQDSILDLAKQSSKEDQTFVENEQIQWKEKTEGFINLVIEGYDAIDLIYRSAENSGLTQWQQHIEGARGKYLNQMNELGVEEITVLGLLIDGEKMISLGTVPPDQYPEVDKYHVAEVLQAGFIYKETGDVLREAKVKTVYY</sequence>
<evidence type="ECO:0000256" key="1">
    <source>
        <dbReference type="ARBA" id="ARBA00023186"/>
    </source>
</evidence>
<dbReference type="RefSeq" id="WP_231417828.1">
    <property type="nucleotide sequence ID" value="NZ_CP126446.1"/>
</dbReference>
<evidence type="ECO:0000313" key="2">
    <source>
        <dbReference type="EMBL" id="WIF97787.1"/>
    </source>
</evidence>
<dbReference type="Gene3D" id="2.30.22.10">
    <property type="entry name" value="Head domain of nucleotide exchange factor GrpE"/>
    <property type="match status" value="1"/>
</dbReference>
<proteinExistence type="predicted"/>
<keyword evidence="3" id="KW-1185">Reference proteome</keyword>
<dbReference type="EMBL" id="CP126446">
    <property type="protein sequence ID" value="WIF97787.1"/>
    <property type="molecule type" value="Genomic_DNA"/>
</dbReference>
<dbReference type="InterPro" id="IPR009012">
    <property type="entry name" value="GrpE_head"/>
</dbReference>
<name>A0ABY8UVT1_9BACI</name>
<accession>A0ABY8UVT1</accession>
<protein>
    <submittedName>
        <fullName evidence="2">Nucleotide exchange factor GrpE</fullName>
    </submittedName>
</protein>
<gene>
    <name evidence="2" type="primary">grpE</name>
    <name evidence="2" type="ORF">QNI29_18995</name>
</gene>
<dbReference type="Proteomes" id="UP001236652">
    <property type="component" value="Chromosome"/>
</dbReference>
<organism evidence="2 3">
    <name type="scientific">Pontibacillus chungwhensis</name>
    <dbReference type="NCBI Taxonomy" id="265426"/>
    <lineage>
        <taxon>Bacteria</taxon>
        <taxon>Bacillati</taxon>
        <taxon>Bacillota</taxon>
        <taxon>Bacilli</taxon>
        <taxon>Bacillales</taxon>
        <taxon>Bacillaceae</taxon>
        <taxon>Pontibacillus</taxon>
    </lineage>
</organism>